<evidence type="ECO:0000256" key="1">
    <source>
        <dbReference type="ARBA" id="ARBA00022723"/>
    </source>
</evidence>
<keyword evidence="4" id="KW-1185">Reference proteome</keyword>
<dbReference type="SUPFAM" id="SSF56529">
    <property type="entry name" value="FAH"/>
    <property type="match status" value="1"/>
</dbReference>
<dbReference type="Gene3D" id="3.90.850.10">
    <property type="entry name" value="Fumarylacetoacetase-like, C-terminal domain"/>
    <property type="match status" value="1"/>
</dbReference>
<dbReference type="PANTHER" id="PTHR11820">
    <property type="entry name" value="ACYLPYRUVASE"/>
    <property type="match status" value="1"/>
</dbReference>
<dbReference type="InterPro" id="IPR012686">
    <property type="entry name" value="HPA_isomer/decarb_N"/>
</dbReference>
<comment type="caution">
    <text evidence="3">The sequence shown here is derived from an EMBL/GenBank/DDBJ whole genome shotgun (WGS) entry which is preliminary data.</text>
</comment>
<protein>
    <submittedName>
        <fullName evidence="3">Protein HpaG</fullName>
    </submittedName>
</protein>
<reference evidence="3 4" key="1">
    <citation type="submission" date="2017-11" db="EMBL/GenBank/DDBJ databases">
        <title>Reclassification of Bisgaard taxon 7 as Conservatibacter flavescens gen. nov., sp. nov.</title>
        <authorList>
            <person name="Christensen H."/>
        </authorList>
    </citation>
    <scope>NUCLEOTIDE SEQUENCE [LARGE SCALE GENOMIC DNA]</scope>
    <source>
        <strain evidence="3 4">7_4</strain>
    </source>
</reference>
<gene>
    <name evidence="3" type="ORF">CVP05_07445</name>
</gene>
<dbReference type="Proteomes" id="UP000229329">
    <property type="component" value="Unassembled WGS sequence"/>
</dbReference>
<feature type="domain" description="Fumarylacetoacetase-like C-terminal" evidence="2">
    <location>
        <begin position="21"/>
        <end position="223"/>
    </location>
</feature>
<dbReference type="GO" id="GO:0008704">
    <property type="term" value="F:5-carboxymethyl-2-hydroxymuconate delta-isomerase activity"/>
    <property type="evidence" value="ECO:0007669"/>
    <property type="project" value="InterPro"/>
</dbReference>
<dbReference type="PANTHER" id="PTHR11820:SF114">
    <property type="entry name" value="4-HYDROXYPHENYLACETATE CATABOLISM PROTEIN"/>
    <property type="match status" value="1"/>
</dbReference>
<dbReference type="GO" id="GO:0046872">
    <property type="term" value="F:metal ion binding"/>
    <property type="evidence" value="ECO:0007669"/>
    <property type="project" value="UniProtKB-KW"/>
</dbReference>
<accession>A0A2M8S1U1</accession>
<organism evidence="3 4">
    <name type="scientific">Conservatibacter flavescens</name>
    <dbReference type="NCBI Taxonomy" id="28161"/>
    <lineage>
        <taxon>Bacteria</taxon>
        <taxon>Pseudomonadati</taxon>
        <taxon>Pseudomonadota</taxon>
        <taxon>Gammaproteobacteria</taxon>
        <taxon>Pasteurellales</taxon>
        <taxon>Pasteurellaceae</taxon>
        <taxon>Conservatibacter</taxon>
    </lineage>
</organism>
<dbReference type="EMBL" id="PHHA01000018">
    <property type="protein sequence ID" value="PJG85084.1"/>
    <property type="molecule type" value="Genomic_DNA"/>
</dbReference>
<keyword evidence="1" id="KW-0479">Metal-binding</keyword>
<dbReference type="RefSeq" id="WP_100288942.1">
    <property type="nucleotide sequence ID" value="NZ_PHHA01000018.1"/>
</dbReference>
<dbReference type="AlphaFoldDB" id="A0A2M8S1U1"/>
<name>A0A2M8S1U1_9PAST</name>
<dbReference type="InterPro" id="IPR011234">
    <property type="entry name" value="Fumarylacetoacetase-like_C"/>
</dbReference>
<evidence type="ECO:0000313" key="4">
    <source>
        <dbReference type="Proteomes" id="UP000229329"/>
    </source>
</evidence>
<dbReference type="GO" id="GO:0018800">
    <property type="term" value="F:5-oxopent-3-ene-1,2,5-tricarboxylate decarboxylase activity"/>
    <property type="evidence" value="ECO:0007669"/>
    <property type="project" value="InterPro"/>
</dbReference>
<evidence type="ECO:0000259" key="2">
    <source>
        <dbReference type="Pfam" id="PF01557"/>
    </source>
</evidence>
<dbReference type="InterPro" id="IPR036663">
    <property type="entry name" value="Fumarylacetoacetase_C_sf"/>
</dbReference>
<sequence length="228" mass="25177">MSVSLAKYITQRSSAQRQPTVFVIALNSKQLLLRKQAELAQAPYNGAPKTPVIYVLPEATHNRSGAPVLLPIAQKKLRIEPHLGVVFAKDLQPVEVKQALDYVSAYLPAVLYSLPSDDYYRPDIIGRCQDSFCVLGQALNKSAVKNTEEIAIQVEVNNQIQKACYRTDTLYSVAELISFLSQFMSFKAGDVLLTGTEDSPAIAEDQDQVCVRFEQLGTLSNQILALSE</sequence>
<evidence type="ECO:0000313" key="3">
    <source>
        <dbReference type="EMBL" id="PJG85084.1"/>
    </source>
</evidence>
<dbReference type="Pfam" id="PF01557">
    <property type="entry name" value="FAA_hydrolase"/>
    <property type="match status" value="1"/>
</dbReference>
<dbReference type="NCBIfam" id="TIGR02305">
    <property type="entry name" value="HpaG-N-term"/>
    <property type="match status" value="1"/>
</dbReference>
<proteinExistence type="predicted"/>
<dbReference type="OrthoDB" id="9805307at2"/>